<evidence type="ECO:0000313" key="2">
    <source>
        <dbReference type="Proteomes" id="UP000281725"/>
    </source>
</evidence>
<evidence type="ECO:0000313" key="1">
    <source>
        <dbReference type="EMBL" id="RKJ92005.1"/>
    </source>
</evidence>
<proteinExistence type="predicted"/>
<dbReference type="AlphaFoldDB" id="A0A3A9IMB7"/>
<gene>
    <name evidence="1" type="ORF">D6R50_05385</name>
</gene>
<name>A0A3A9IMB7_AERVE</name>
<comment type="caution">
    <text evidence="1">The sequence shown here is derived from an EMBL/GenBank/DDBJ whole genome shotgun (WGS) entry which is preliminary data.</text>
</comment>
<organism evidence="1 2">
    <name type="scientific">Aeromonas veronii</name>
    <dbReference type="NCBI Taxonomy" id="654"/>
    <lineage>
        <taxon>Bacteria</taxon>
        <taxon>Pseudomonadati</taxon>
        <taxon>Pseudomonadota</taxon>
        <taxon>Gammaproteobacteria</taxon>
        <taxon>Aeromonadales</taxon>
        <taxon>Aeromonadaceae</taxon>
        <taxon>Aeromonas</taxon>
    </lineage>
</organism>
<dbReference type="Proteomes" id="UP000281725">
    <property type="component" value="Unassembled WGS sequence"/>
</dbReference>
<protein>
    <submittedName>
        <fullName evidence="1">Uncharacterized protein</fullName>
    </submittedName>
</protein>
<accession>A0A3A9IMB7</accession>
<reference evidence="1 2" key="1">
    <citation type="submission" date="2018-09" db="EMBL/GenBank/DDBJ databases">
        <title>Genome sequencing of Aeromonas veronii MS-17-88.</title>
        <authorList>
            <person name="Tekedar H.C."/>
            <person name="Arick M.A."/>
            <person name="Hsu C.-Y."/>
            <person name="Thrash A."/>
            <person name="Karsi A."/>
            <person name="Lawrence M.L."/>
            <person name="Abdelhamed H."/>
        </authorList>
    </citation>
    <scope>NUCLEOTIDE SEQUENCE [LARGE SCALE GENOMIC DNA]</scope>
    <source>
        <strain evidence="1 2">MS 17-88</strain>
    </source>
</reference>
<sequence>MGLGGALGKQGRPALLTMEGGEMMKTNWMLGRRGILTSYRANQVSKRAGVLSVLRLELTKPAWPSNDGQAGRLL</sequence>
<dbReference type="EMBL" id="RAWX01000001">
    <property type="protein sequence ID" value="RKJ92005.1"/>
    <property type="molecule type" value="Genomic_DNA"/>
</dbReference>